<gene>
    <name evidence="2" type="ORF">AUC68_05820</name>
</gene>
<feature type="transmembrane region" description="Helical" evidence="1">
    <location>
        <begin position="43"/>
        <end position="63"/>
    </location>
</feature>
<keyword evidence="3" id="KW-1185">Reference proteome</keyword>
<proteinExistence type="predicted"/>
<dbReference type="AlphaFoldDB" id="A0A1E3W0Z6"/>
<feature type="transmembrane region" description="Helical" evidence="1">
    <location>
        <begin position="75"/>
        <end position="94"/>
    </location>
</feature>
<accession>A0A1E3W0Z6</accession>
<feature type="transmembrane region" description="Helical" evidence="1">
    <location>
        <begin position="110"/>
        <end position="131"/>
    </location>
</feature>
<keyword evidence="1" id="KW-0472">Membrane</keyword>
<protein>
    <submittedName>
        <fullName evidence="2">Uncharacterized protein</fullName>
    </submittedName>
</protein>
<dbReference type="Proteomes" id="UP000094501">
    <property type="component" value="Unassembled WGS sequence"/>
</dbReference>
<dbReference type="OrthoDB" id="8444739at2"/>
<dbReference type="RefSeq" id="WP_069437414.1">
    <property type="nucleotide sequence ID" value="NZ_LPWG01000011.1"/>
</dbReference>
<keyword evidence="1" id="KW-0812">Transmembrane</keyword>
<dbReference type="InterPro" id="IPR007272">
    <property type="entry name" value="Sulf_transp_TsuA/YedE"/>
</dbReference>
<sequence>MTTVLLAILLGAAFGFALDRVGATNPGYIIRMLNLTDLHLMKTILTGIGVASILLFGGLLLGLVDPGHLSVKTAYYGVFLGGLLLGVGFAVAGYCPGTGLTAMATGRIDAVFFVLGGLVGAGAYMLAYGGIAGTDLFTKIAGGDATLAPVAGTDYPSILGAMSGEWLGLAIGVALIVVAWVLPARLGDGRTMSAPAE</sequence>
<dbReference type="EMBL" id="LPWG01000011">
    <property type="protein sequence ID" value="ODR99478.1"/>
    <property type="molecule type" value="Genomic_DNA"/>
</dbReference>
<evidence type="ECO:0000313" key="3">
    <source>
        <dbReference type="Proteomes" id="UP000094501"/>
    </source>
</evidence>
<dbReference type="STRING" id="1774968.AUC68_05820"/>
<name>A0A1E3W0Z6_9HYPH</name>
<feature type="transmembrane region" description="Helical" evidence="1">
    <location>
        <begin position="166"/>
        <end position="183"/>
    </location>
</feature>
<evidence type="ECO:0000256" key="1">
    <source>
        <dbReference type="SAM" id="Phobius"/>
    </source>
</evidence>
<dbReference type="Pfam" id="PF04143">
    <property type="entry name" value="Sulf_transp"/>
    <property type="match status" value="1"/>
</dbReference>
<organism evidence="2 3">
    <name type="scientific">Methyloceanibacter methanicus</name>
    <dbReference type="NCBI Taxonomy" id="1774968"/>
    <lineage>
        <taxon>Bacteria</taxon>
        <taxon>Pseudomonadati</taxon>
        <taxon>Pseudomonadota</taxon>
        <taxon>Alphaproteobacteria</taxon>
        <taxon>Hyphomicrobiales</taxon>
        <taxon>Hyphomicrobiaceae</taxon>
        <taxon>Methyloceanibacter</taxon>
    </lineage>
</organism>
<evidence type="ECO:0000313" key="2">
    <source>
        <dbReference type="EMBL" id="ODR99478.1"/>
    </source>
</evidence>
<reference evidence="2 3" key="1">
    <citation type="journal article" date="2016" name="Environ. Microbiol.">
        <title>New Methyloceanibacter diversity from North Sea sediments includes methanotroph containing solely the soluble methane monooxygenase.</title>
        <authorList>
            <person name="Vekeman B."/>
            <person name="Kerckhof F.M."/>
            <person name="Cremers G."/>
            <person name="de Vos P."/>
            <person name="Vandamme P."/>
            <person name="Boon N."/>
            <person name="Op den Camp H.J."/>
            <person name="Heylen K."/>
        </authorList>
    </citation>
    <scope>NUCLEOTIDE SEQUENCE [LARGE SCALE GENOMIC DNA]</scope>
    <source>
        <strain evidence="2 3">R-67174</strain>
    </source>
</reference>
<keyword evidence="1" id="KW-1133">Transmembrane helix</keyword>
<comment type="caution">
    <text evidence="2">The sequence shown here is derived from an EMBL/GenBank/DDBJ whole genome shotgun (WGS) entry which is preliminary data.</text>
</comment>